<dbReference type="InterPro" id="IPR001647">
    <property type="entry name" value="HTH_TetR"/>
</dbReference>
<feature type="domain" description="HTH tetR-type" evidence="3">
    <location>
        <begin position="8"/>
        <end position="68"/>
    </location>
</feature>
<dbReference type="OrthoDB" id="3235020at2"/>
<evidence type="ECO:0000256" key="1">
    <source>
        <dbReference type="ARBA" id="ARBA00023125"/>
    </source>
</evidence>
<sequence length="228" mass="25101">MATTLPRATAAPDSSTAAIRRLAEQGYDATTAEDLAEAVGMSRSTFFRRFGSKDDVVFADHDHALEQLEAFLSATELPAEEALVVGTADVLRLLVRDPEAARLRFDLMRHTPALRDRELIITHRYERVFARYIHDALQPGSPHWAAPALAASLVAVHNAALRDWLRGRVADAPRTVTRDLRQLTALYERWLSPDAADGRPRVLVAVYDAAGSPDAVLGAIATQLEREQ</sequence>
<evidence type="ECO:0000259" key="3">
    <source>
        <dbReference type="PROSITE" id="PS50977"/>
    </source>
</evidence>
<dbReference type="PROSITE" id="PS50977">
    <property type="entry name" value="HTH_TETR_2"/>
    <property type="match status" value="1"/>
</dbReference>
<evidence type="ECO:0000256" key="2">
    <source>
        <dbReference type="PROSITE-ProRule" id="PRU00335"/>
    </source>
</evidence>
<proteinExistence type="predicted"/>
<dbReference type="GO" id="GO:0000976">
    <property type="term" value="F:transcription cis-regulatory region binding"/>
    <property type="evidence" value="ECO:0007669"/>
    <property type="project" value="TreeGrafter"/>
</dbReference>
<dbReference type="PANTHER" id="PTHR30055">
    <property type="entry name" value="HTH-TYPE TRANSCRIPTIONAL REGULATOR RUTR"/>
    <property type="match status" value="1"/>
</dbReference>
<keyword evidence="5" id="KW-1185">Reference proteome</keyword>
<keyword evidence="1 2" id="KW-0238">DNA-binding</keyword>
<reference evidence="4 5" key="1">
    <citation type="submission" date="2019-02" db="EMBL/GenBank/DDBJ databases">
        <authorList>
            <person name="Sun L."/>
            <person name="Pan D."/>
            <person name="Wu X."/>
        </authorList>
    </citation>
    <scope>NUCLEOTIDE SEQUENCE [LARGE SCALE GENOMIC DNA]</scope>
    <source>
        <strain evidence="4 5">JW-1</strain>
    </source>
</reference>
<name>A0A4P6KHZ6_9MICO</name>
<feature type="DNA-binding region" description="H-T-H motif" evidence="2">
    <location>
        <begin position="31"/>
        <end position="50"/>
    </location>
</feature>
<dbReference type="Gene3D" id="1.10.357.10">
    <property type="entry name" value="Tetracycline Repressor, domain 2"/>
    <property type="match status" value="1"/>
</dbReference>
<dbReference type="PANTHER" id="PTHR30055:SF226">
    <property type="entry name" value="HTH-TYPE TRANSCRIPTIONAL REGULATOR PKSA"/>
    <property type="match status" value="1"/>
</dbReference>
<gene>
    <name evidence="4" type="ORF">EVS81_13445</name>
</gene>
<dbReference type="InterPro" id="IPR050109">
    <property type="entry name" value="HTH-type_TetR-like_transc_reg"/>
</dbReference>
<accession>A0A4P6KHZ6</accession>
<dbReference type="EMBL" id="CP035806">
    <property type="protein sequence ID" value="QBE49701.1"/>
    <property type="molecule type" value="Genomic_DNA"/>
</dbReference>
<organism evidence="4 5">
    <name type="scientific">Leucobacter triazinivorans</name>
    <dbReference type="NCBI Taxonomy" id="1784719"/>
    <lineage>
        <taxon>Bacteria</taxon>
        <taxon>Bacillati</taxon>
        <taxon>Actinomycetota</taxon>
        <taxon>Actinomycetes</taxon>
        <taxon>Micrococcales</taxon>
        <taxon>Microbacteriaceae</taxon>
        <taxon>Leucobacter</taxon>
    </lineage>
</organism>
<protein>
    <submittedName>
        <fullName evidence="4">TetR family transcriptional regulator</fullName>
    </submittedName>
</protein>
<dbReference type="SUPFAM" id="SSF46689">
    <property type="entry name" value="Homeodomain-like"/>
    <property type="match status" value="1"/>
</dbReference>
<evidence type="ECO:0000313" key="5">
    <source>
        <dbReference type="Proteomes" id="UP000289260"/>
    </source>
</evidence>
<evidence type="ECO:0000313" key="4">
    <source>
        <dbReference type="EMBL" id="QBE49701.1"/>
    </source>
</evidence>
<dbReference type="RefSeq" id="WP_130110814.1">
    <property type="nucleotide sequence ID" value="NZ_CP035806.1"/>
</dbReference>
<dbReference type="Proteomes" id="UP000289260">
    <property type="component" value="Chromosome"/>
</dbReference>
<dbReference type="KEGG" id="ltr:EVS81_13445"/>
<dbReference type="InterPro" id="IPR009057">
    <property type="entry name" value="Homeodomain-like_sf"/>
</dbReference>
<dbReference type="Gene3D" id="1.10.10.60">
    <property type="entry name" value="Homeodomain-like"/>
    <property type="match status" value="1"/>
</dbReference>
<dbReference type="Pfam" id="PF00440">
    <property type="entry name" value="TetR_N"/>
    <property type="match status" value="1"/>
</dbReference>
<dbReference type="GO" id="GO:0003700">
    <property type="term" value="F:DNA-binding transcription factor activity"/>
    <property type="evidence" value="ECO:0007669"/>
    <property type="project" value="TreeGrafter"/>
</dbReference>
<dbReference type="AlphaFoldDB" id="A0A4P6KHZ6"/>